<sequence length="427" mass="47823">MHAIRLVTVGALSLRAASRALSIADQSKGLTGLDTPCQTTIQNHLLRIGLYLIERGDQVRSDWIWLMDHFVNAGSQKCLVVLGISLAHFQKLNRPLAYSDLTVIAIIPVDQSNGEIVRDQLQQTSDQFGVPLATLSDRGSDLKKGCELFQVQHPEVISLYDIVHLVSRIIKSIFEADPRWEAYPKACCTCANFLRQSVLAHLKPPTPKTKARYMNYDREVRWAARALWLLDRTVCGKLSDRQKARLPRDMMLKRLGWLRSYRSSISTWLEVILVGQAICQIVRREGYHRNTAASVLELLTKTHNPSCRNLIQQSAEQIEATCQALPEAQSFPGSTEVLESVIGKGKRLLHHNNTSLTRQVLAIATTTATITIDLVQTALSTCRMKHLRAWVADSLTPGIHVAREEDLGLSQTEQNLRNRLAAATPNF</sequence>
<reference evidence="5 8" key="1">
    <citation type="submission" date="2019-08" db="EMBL/GenBank/DDBJ databases">
        <title>Deep-cultivation of Planctomycetes and their phenomic and genomic characterization uncovers novel biology.</title>
        <authorList>
            <person name="Wiegand S."/>
            <person name="Jogler M."/>
            <person name="Boedeker C."/>
            <person name="Pinto D."/>
            <person name="Vollmers J."/>
            <person name="Rivas-Marin E."/>
            <person name="Kohn T."/>
            <person name="Peeters S.H."/>
            <person name="Heuer A."/>
            <person name="Rast P."/>
            <person name="Oberbeckmann S."/>
            <person name="Bunk B."/>
            <person name="Jeske O."/>
            <person name="Meyerdierks A."/>
            <person name="Storesund J.E."/>
            <person name="Kallscheuer N."/>
            <person name="Luecker S."/>
            <person name="Lage O.M."/>
            <person name="Pohl T."/>
            <person name="Merkel B.J."/>
            <person name="Hornburger P."/>
            <person name="Mueller R.-W."/>
            <person name="Bruemmer F."/>
            <person name="Labrenz M."/>
            <person name="Spormann A.M."/>
            <person name="Op Den Camp H."/>
            <person name="Overmann J."/>
            <person name="Amann R."/>
            <person name="Jetten M.S.M."/>
            <person name="Mascher T."/>
            <person name="Medema M.H."/>
            <person name="Devos D.P."/>
            <person name="Kaster A.-K."/>
            <person name="Ovreas L."/>
            <person name="Rohde M."/>
            <person name="Galperin M.Y."/>
            <person name="Jogler C."/>
        </authorList>
    </citation>
    <scope>NUCLEOTIDE SEQUENCE [LARGE SCALE GENOMIC DNA]</scope>
    <source>
        <strain evidence="5 8">LF1</strain>
    </source>
</reference>
<dbReference type="RefSeq" id="WP_068258494.1">
    <property type="nucleotide sequence ID" value="NZ_LWSK01000005.1"/>
</dbReference>
<evidence type="ECO:0000313" key="4">
    <source>
        <dbReference type="EMBL" id="KAA1260410.1"/>
    </source>
</evidence>
<dbReference type="EMBL" id="VRLW01000001">
    <property type="protein sequence ID" value="KAA1260790.1"/>
    <property type="molecule type" value="Genomic_DNA"/>
</dbReference>
<dbReference type="OrthoDB" id="263065at2"/>
<dbReference type="EMBL" id="VRLW01000001">
    <property type="protein sequence ID" value="KAA1260410.1"/>
    <property type="molecule type" value="Genomic_DNA"/>
</dbReference>
<evidence type="ECO:0000313" key="7">
    <source>
        <dbReference type="EMBL" id="KAA1262503.1"/>
    </source>
</evidence>
<dbReference type="EMBL" id="VRLW01000001">
    <property type="protein sequence ID" value="KAA1260113.1"/>
    <property type="molecule type" value="Genomic_DNA"/>
</dbReference>
<evidence type="ECO:0000313" key="5">
    <source>
        <dbReference type="EMBL" id="KAA1260790.1"/>
    </source>
</evidence>
<evidence type="ECO:0000313" key="2">
    <source>
        <dbReference type="EMBL" id="KAA1258493.1"/>
    </source>
</evidence>
<name>A0A5B1CML2_9BACT</name>
<protein>
    <submittedName>
        <fullName evidence="5">Uncharacterized protein</fullName>
    </submittedName>
</protein>
<comment type="caution">
    <text evidence="5">The sequence shown here is derived from an EMBL/GenBank/DDBJ whole genome shotgun (WGS) entry which is preliminary data.</text>
</comment>
<organism evidence="5 8">
    <name type="scientific">Rubripirellula obstinata</name>
    <dbReference type="NCBI Taxonomy" id="406547"/>
    <lineage>
        <taxon>Bacteria</taxon>
        <taxon>Pseudomonadati</taxon>
        <taxon>Planctomycetota</taxon>
        <taxon>Planctomycetia</taxon>
        <taxon>Pirellulales</taxon>
        <taxon>Pirellulaceae</taxon>
        <taxon>Rubripirellula</taxon>
    </lineage>
</organism>
<dbReference type="EMBL" id="VRLW01000001">
    <property type="protein sequence ID" value="KAA1257620.1"/>
    <property type="molecule type" value="Genomic_DNA"/>
</dbReference>
<evidence type="ECO:0000313" key="1">
    <source>
        <dbReference type="EMBL" id="KAA1257620.1"/>
    </source>
</evidence>
<evidence type="ECO:0000313" key="6">
    <source>
        <dbReference type="EMBL" id="KAA1260851.1"/>
    </source>
</evidence>
<evidence type="ECO:0000313" key="3">
    <source>
        <dbReference type="EMBL" id="KAA1260113.1"/>
    </source>
</evidence>
<gene>
    <name evidence="1" type="ORF">LF1_01080</name>
    <name evidence="2" type="ORF">LF1_10130</name>
    <name evidence="3" type="ORF">LF1_26520</name>
    <name evidence="4" type="ORF">LF1_29500</name>
    <name evidence="5" type="ORF">LF1_33320</name>
    <name evidence="6" type="ORF">LF1_33930</name>
    <name evidence="7" type="ORF">LF1_50680</name>
</gene>
<accession>A0A5B1CML2</accession>
<proteinExistence type="predicted"/>
<keyword evidence="8" id="KW-1185">Reference proteome</keyword>
<evidence type="ECO:0000313" key="8">
    <source>
        <dbReference type="Proteomes" id="UP000322699"/>
    </source>
</evidence>
<dbReference type="Proteomes" id="UP000322699">
    <property type="component" value="Unassembled WGS sequence"/>
</dbReference>
<dbReference type="EMBL" id="VRLW01000001">
    <property type="protein sequence ID" value="KAA1258493.1"/>
    <property type="molecule type" value="Genomic_DNA"/>
</dbReference>
<dbReference type="EMBL" id="VRLW01000001">
    <property type="protein sequence ID" value="KAA1262503.1"/>
    <property type="molecule type" value="Genomic_DNA"/>
</dbReference>
<dbReference type="AlphaFoldDB" id="A0A5B1CML2"/>
<dbReference type="EMBL" id="VRLW01000001">
    <property type="protein sequence ID" value="KAA1260851.1"/>
    <property type="molecule type" value="Genomic_DNA"/>
</dbReference>